<evidence type="ECO:0000313" key="2">
    <source>
        <dbReference type="EnsemblPlants" id="KEH25248"/>
    </source>
</evidence>
<proteinExistence type="predicted"/>
<organism evidence="1 3">
    <name type="scientific">Medicago truncatula</name>
    <name type="common">Barrel medic</name>
    <name type="synonym">Medicago tribuloides</name>
    <dbReference type="NCBI Taxonomy" id="3880"/>
    <lineage>
        <taxon>Eukaryota</taxon>
        <taxon>Viridiplantae</taxon>
        <taxon>Streptophyta</taxon>
        <taxon>Embryophyta</taxon>
        <taxon>Tracheophyta</taxon>
        <taxon>Spermatophyta</taxon>
        <taxon>Magnoliopsida</taxon>
        <taxon>eudicotyledons</taxon>
        <taxon>Gunneridae</taxon>
        <taxon>Pentapetalae</taxon>
        <taxon>rosids</taxon>
        <taxon>fabids</taxon>
        <taxon>Fabales</taxon>
        <taxon>Fabaceae</taxon>
        <taxon>Papilionoideae</taxon>
        <taxon>50 kb inversion clade</taxon>
        <taxon>NPAAA clade</taxon>
        <taxon>Hologalegina</taxon>
        <taxon>IRL clade</taxon>
        <taxon>Trifolieae</taxon>
        <taxon>Medicago</taxon>
    </lineage>
</organism>
<dbReference type="EMBL" id="CM001222">
    <property type="protein sequence ID" value="KEH25248.1"/>
    <property type="molecule type" value="Genomic_DNA"/>
</dbReference>
<sequence length="80" mass="8670">MVSKPLQNLWVTCYQVSAIGPPTIYVHEPSPIVLVVRGGVKSLTSDMTWPDNVFISGGNPHITSRFCGVVLDPTTVFKIG</sequence>
<dbReference type="EnsemblPlants" id="KEH25248">
    <property type="protein sequence ID" value="KEH25248"/>
    <property type="gene ID" value="MTR_6g016695"/>
</dbReference>
<gene>
    <name evidence="1" type="ordered locus">MTR_6g016695</name>
</gene>
<reference evidence="2" key="3">
    <citation type="submission" date="2015-04" db="UniProtKB">
        <authorList>
            <consortium name="EnsemblPlants"/>
        </authorList>
    </citation>
    <scope>IDENTIFICATION</scope>
    <source>
        <strain evidence="2">cv. Jemalong A17</strain>
    </source>
</reference>
<keyword evidence="3" id="KW-1185">Reference proteome</keyword>
<dbReference type="HOGENOM" id="CLU_2593428_0_0_1"/>
<evidence type="ECO:0000313" key="3">
    <source>
        <dbReference type="Proteomes" id="UP000002051"/>
    </source>
</evidence>
<reference evidence="1 3" key="2">
    <citation type="journal article" date="2014" name="BMC Genomics">
        <title>An improved genome release (version Mt4.0) for the model legume Medicago truncatula.</title>
        <authorList>
            <person name="Tang H."/>
            <person name="Krishnakumar V."/>
            <person name="Bidwell S."/>
            <person name="Rosen B."/>
            <person name="Chan A."/>
            <person name="Zhou S."/>
            <person name="Gentzbittel L."/>
            <person name="Childs K.L."/>
            <person name="Yandell M."/>
            <person name="Gundlach H."/>
            <person name="Mayer K.F."/>
            <person name="Schwartz D.C."/>
            <person name="Town C.D."/>
        </authorList>
    </citation>
    <scope>GENOME REANNOTATION</scope>
    <source>
        <strain evidence="1">A17</strain>
        <strain evidence="2 3">cv. Jemalong A17</strain>
    </source>
</reference>
<protein>
    <submittedName>
        <fullName evidence="1 2">Uncharacterized protein</fullName>
    </submittedName>
</protein>
<reference evidence="1 3" key="1">
    <citation type="journal article" date="2011" name="Nature">
        <title>The Medicago genome provides insight into the evolution of rhizobial symbioses.</title>
        <authorList>
            <person name="Young N.D."/>
            <person name="Debelle F."/>
            <person name="Oldroyd G.E."/>
            <person name="Geurts R."/>
            <person name="Cannon S.B."/>
            <person name="Udvardi M.K."/>
            <person name="Benedito V.A."/>
            <person name="Mayer K.F."/>
            <person name="Gouzy J."/>
            <person name="Schoof H."/>
            <person name="Van de Peer Y."/>
            <person name="Proost S."/>
            <person name="Cook D.R."/>
            <person name="Meyers B.C."/>
            <person name="Spannagl M."/>
            <person name="Cheung F."/>
            <person name="De Mita S."/>
            <person name="Krishnakumar V."/>
            <person name="Gundlach H."/>
            <person name="Zhou S."/>
            <person name="Mudge J."/>
            <person name="Bharti A.K."/>
            <person name="Murray J.D."/>
            <person name="Naoumkina M.A."/>
            <person name="Rosen B."/>
            <person name="Silverstein K.A."/>
            <person name="Tang H."/>
            <person name="Rombauts S."/>
            <person name="Zhao P.X."/>
            <person name="Zhou P."/>
            <person name="Barbe V."/>
            <person name="Bardou P."/>
            <person name="Bechner M."/>
            <person name="Bellec A."/>
            <person name="Berger A."/>
            <person name="Berges H."/>
            <person name="Bidwell S."/>
            <person name="Bisseling T."/>
            <person name="Choisne N."/>
            <person name="Couloux A."/>
            <person name="Denny R."/>
            <person name="Deshpande S."/>
            <person name="Dai X."/>
            <person name="Doyle J.J."/>
            <person name="Dudez A.M."/>
            <person name="Farmer A.D."/>
            <person name="Fouteau S."/>
            <person name="Franken C."/>
            <person name="Gibelin C."/>
            <person name="Gish J."/>
            <person name="Goldstein S."/>
            <person name="Gonzalez A.J."/>
            <person name="Green P.J."/>
            <person name="Hallab A."/>
            <person name="Hartog M."/>
            <person name="Hua A."/>
            <person name="Humphray S.J."/>
            <person name="Jeong D.H."/>
            <person name="Jing Y."/>
            <person name="Jocker A."/>
            <person name="Kenton S.M."/>
            <person name="Kim D.J."/>
            <person name="Klee K."/>
            <person name="Lai H."/>
            <person name="Lang C."/>
            <person name="Lin S."/>
            <person name="Macmil S.L."/>
            <person name="Magdelenat G."/>
            <person name="Matthews L."/>
            <person name="McCorrison J."/>
            <person name="Monaghan E.L."/>
            <person name="Mun J.H."/>
            <person name="Najar F.Z."/>
            <person name="Nicholson C."/>
            <person name="Noirot C."/>
            <person name="O'Bleness M."/>
            <person name="Paule C.R."/>
            <person name="Poulain J."/>
            <person name="Prion F."/>
            <person name="Qin B."/>
            <person name="Qu C."/>
            <person name="Retzel E.F."/>
            <person name="Riddle C."/>
            <person name="Sallet E."/>
            <person name="Samain S."/>
            <person name="Samson N."/>
            <person name="Sanders I."/>
            <person name="Saurat O."/>
            <person name="Scarpelli C."/>
            <person name="Schiex T."/>
            <person name="Segurens B."/>
            <person name="Severin A.J."/>
            <person name="Sherrier D.J."/>
            <person name="Shi R."/>
            <person name="Sims S."/>
            <person name="Singer S.R."/>
            <person name="Sinharoy S."/>
            <person name="Sterck L."/>
            <person name="Viollet A."/>
            <person name="Wang B.B."/>
            <person name="Wang K."/>
            <person name="Wang M."/>
            <person name="Wang X."/>
            <person name="Warfsmann J."/>
            <person name="Weissenbach J."/>
            <person name="White D.D."/>
            <person name="White J.D."/>
            <person name="Wiley G.B."/>
            <person name="Wincker P."/>
            <person name="Xing Y."/>
            <person name="Yang L."/>
            <person name="Yao Z."/>
            <person name="Ying F."/>
            <person name="Zhai J."/>
            <person name="Zhou L."/>
            <person name="Zuber A."/>
            <person name="Denarie J."/>
            <person name="Dixon R.A."/>
            <person name="May G.D."/>
            <person name="Schwartz D.C."/>
            <person name="Rogers J."/>
            <person name="Quetier F."/>
            <person name="Town C.D."/>
            <person name="Roe B.A."/>
        </authorList>
    </citation>
    <scope>NUCLEOTIDE SEQUENCE [LARGE SCALE GENOMIC DNA]</scope>
    <source>
        <strain evidence="1">A17</strain>
        <strain evidence="2 3">cv. Jemalong A17</strain>
    </source>
</reference>
<dbReference type="AlphaFoldDB" id="G8A0K3"/>
<name>G8A0K3_MEDTR</name>
<evidence type="ECO:0000313" key="1">
    <source>
        <dbReference type="EMBL" id="KEH25248.1"/>
    </source>
</evidence>
<accession>G8A0K3</accession>
<dbReference type="PaxDb" id="3880-AES84281"/>
<dbReference type="Proteomes" id="UP000002051">
    <property type="component" value="Chromosome 6"/>
</dbReference>